<comment type="caution">
    <text evidence="1">The sequence shown here is derived from an EMBL/GenBank/DDBJ whole genome shotgun (WGS) entry which is preliminary data.</text>
</comment>
<proteinExistence type="predicted"/>
<organism evidence="1 2">
    <name type="scientific">Eleginops maclovinus</name>
    <name type="common">Patagonian blennie</name>
    <name type="synonym">Eleginus maclovinus</name>
    <dbReference type="NCBI Taxonomy" id="56733"/>
    <lineage>
        <taxon>Eukaryota</taxon>
        <taxon>Metazoa</taxon>
        <taxon>Chordata</taxon>
        <taxon>Craniata</taxon>
        <taxon>Vertebrata</taxon>
        <taxon>Euteleostomi</taxon>
        <taxon>Actinopterygii</taxon>
        <taxon>Neopterygii</taxon>
        <taxon>Teleostei</taxon>
        <taxon>Neoteleostei</taxon>
        <taxon>Acanthomorphata</taxon>
        <taxon>Eupercaria</taxon>
        <taxon>Perciformes</taxon>
        <taxon>Notothenioidei</taxon>
        <taxon>Eleginopidae</taxon>
        <taxon>Eleginops</taxon>
    </lineage>
</organism>
<dbReference type="AlphaFoldDB" id="A0AAN7WZJ5"/>
<accession>A0AAN7WZJ5</accession>
<evidence type="ECO:0000313" key="1">
    <source>
        <dbReference type="EMBL" id="KAK5851691.1"/>
    </source>
</evidence>
<evidence type="ECO:0000313" key="2">
    <source>
        <dbReference type="Proteomes" id="UP001346869"/>
    </source>
</evidence>
<dbReference type="Proteomes" id="UP001346869">
    <property type="component" value="Unassembled WGS sequence"/>
</dbReference>
<dbReference type="EMBL" id="JAUZQC010000021">
    <property type="protein sequence ID" value="KAK5851691.1"/>
    <property type="molecule type" value="Genomic_DNA"/>
</dbReference>
<reference evidence="1 2" key="2">
    <citation type="journal article" date="2023" name="Mol. Biol. Evol.">
        <title>Genomics of Secondarily Temperate Adaptation in the Only Non-Antarctic Icefish.</title>
        <authorList>
            <person name="Rivera-Colon A.G."/>
            <person name="Rayamajhi N."/>
            <person name="Minhas B.F."/>
            <person name="Madrigal G."/>
            <person name="Bilyk K.T."/>
            <person name="Yoon V."/>
            <person name="Hune M."/>
            <person name="Gregory S."/>
            <person name="Cheng C.H.C."/>
            <person name="Catchen J.M."/>
        </authorList>
    </citation>
    <scope>NUCLEOTIDE SEQUENCE [LARGE SCALE GENOMIC DNA]</scope>
    <source>
        <strain evidence="1">JMC-PN-2008</strain>
    </source>
</reference>
<sequence length="71" mass="7961">MIIAHAAMYFAFAQTRRCVPSQELATWACSYHCSQPRHAGNTLGRRCERSRLMIPFYVLAPSGPGVILVHN</sequence>
<gene>
    <name evidence="1" type="ORF">PBY51_023227</name>
</gene>
<protein>
    <submittedName>
        <fullName evidence="1">Uncharacterized protein</fullName>
    </submittedName>
</protein>
<keyword evidence="2" id="KW-1185">Reference proteome</keyword>
<reference evidence="1 2" key="1">
    <citation type="journal article" date="2023" name="Genes (Basel)">
        <title>Chromosome-Level Genome Assembly and Circadian Gene Repertoire of the Patagonia Blennie Eleginops maclovinus-The Closest Ancestral Proxy of Antarctic Cryonotothenioids.</title>
        <authorList>
            <person name="Cheng C.C."/>
            <person name="Rivera-Colon A.G."/>
            <person name="Minhas B.F."/>
            <person name="Wilson L."/>
            <person name="Rayamajhi N."/>
            <person name="Vargas-Chacoff L."/>
            <person name="Catchen J.M."/>
        </authorList>
    </citation>
    <scope>NUCLEOTIDE SEQUENCE [LARGE SCALE GENOMIC DNA]</scope>
    <source>
        <strain evidence="1">JMC-PN-2008</strain>
    </source>
</reference>
<name>A0AAN7WZJ5_ELEMC</name>